<feature type="compositionally biased region" description="Low complexity" evidence="1">
    <location>
        <begin position="48"/>
        <end position="63"/>
    </location>
</feature>
<evidence type="ECO:0000313" key="3">
    <source>
        <dbReference type="Proteomes" id="UP000266841"/>
    </source>
</evidence>
<organism evidence="2 3">
    <name type="scientific">Thalassiosira oceanica</name>
    <name type="common">Marine diatom</name>
    <dbReference type="NCBI Taxonomy" id="159749"/>
    <lineage>
        <taxon>Eukaryota</taxon>
        <taxon>Sar</taxon>
        <taxon>Stramenopiles</taxon>
        <taxon>Ochrophyta</taxon>
        <taxon>Bacillariophyta</taxon>
        <taxon>Coscinodiscophyceae</taxon>
        <taxon>Thalassiosirophycidae</taxon>
        <taxon>Thalassiosirales</taxon>
        <taxon>Thalassiosiraceae</taxon>
        <taxon>Thalassiosira</taxon>
    </lineage>
</organism>
<protein>
    <submittedName>
        <fullName evidence="2">Uncharacterized protein</fullName>
    </submittedName>
</protein>
<feature type="compositionally biased region" description="Basic and acidic residues" evidence="1">
    <location>
        <begin position="72"/>
        <end position="87"/>
    </location>
</feature>
<dbReference type="AlphaFoldDB" id="K0SP56"/>
<reference evidence="2 3" key="1">
    <citation type="journal article" date="2012" name="Genome Biol.">
        <title>Genome and low-iron response of an oceanic diatom adapted to chronic iron limitation.</title>
        <authorList>
            <person name="Lommer M."/>
            <person name="Specht M."/>
            <person name="Roy A.S."/>
            <person name="Kraemer L."/>
            <person name="Andreson R."/>
            <person name="Gutowska M.A."/>
            <person name="Wolf J."/>
            <person name="Bergner S.V."/>
            <person name="Schilhabel M.B."/>
            <person name="Klostermeier U.C."/>
            <person name="Beiko R.G."/>
            <person name="Rosenstiel P."/>
            <person name="Hippler M."/>
            <person name="Laroche J."/>
        </authorList>
    </citation>
    <scope>NUCLEOTIDE SEQUENCE [LARGE SCALE GENOMIC DNA]</scope>
    <source>
        <strain evidence="2 3">CCMP1005</strain>
    </source>
</reference>
<feature type="region of interest" description="Disordered" evidence="1">
    <location>
        <begin position="1"/>
        <end position="87"/>
    </location>
</feature>
<evidence type="ECO:0000313" key="2">
    <source>
        <dbReference type="EMBL" id="EJK68113.1"/>
    </source>
</evidence>
<comment type="caution">
    <text evidence="2">The sequence shown here is derived from an EMBL/GenBank/DDBJ whole genome shotgun (WGS) entry which is preliminary data.</text>
</comment>
<gene>
    <name evidence="2" type="ORF">THAOC_10741</name>
</gene>
<name>K0SP56_THAOC</name>
<proteinExistence type="predicted"/>
<feature type="compositionally biased region" description="Basic residues" evidence="1">
    <location>
        <begin position="8"/>
        <end position="23"/>
    </location>
</feature>
<dbReference type="EMBL" id="AGNL01012022">
    <property type="protein sequence ID" value="EJK68113.1"/>
    <property type="molecule type" value="Genomic_DNA"/>
</dbReference>
<keyword evidence="3" id="KW-1185">Reference proteome</keyword>
<accession>K0SP56</accession>
<sequence>MTQEIVPHRYRYRDKARPGRRRTRAEGQGRAVVGDRGDAHPRPPPSGPSASGSSPSSTPTTTPDRAAKHAHPLVDARPGAEARRHDRALVDAGRTELVVWGIGSSIMVDHDN</sequence>
<evidence type="ECO:0000256" key="1">
    <source>
        <dbReference type="SAM" id="MobiDB-lite"/>
    </source>
</evidence>
<dbReference type="Proteomes" id="UP000266841">
    <property type="component" value="Unassembled WGS sequence"/>
</dbReference>
<feature type="non-terminal residue" evidence="2">
    <location>
        <position position="112"/>
    </location>
</feature>